<proteinExistence type="inferred from homology"/>
<protein>
    <submittedName>
        <fullName evidence="4">Isocitrate/isopropylmalate family dehydrogenase</fullName>
    </submittedName>
</protein>
<accession>A0ABT5X7Y6</accession>
<keyword evidence="5" id="KW-1185">Reference proteome</keyword>
<evidence type="ECO:0000313" key="4">
    <source>
        <dbReference type="EMBL" id="MDF0590808.1"/>
    </source>
</evidence>
<dbReference type="InterPro" id="IPR024084">
    <property type="entry name" value="IsoPropMal-DH-like_dom"/>
</dbReference>
<dbReference type="SMART" id="SM01329">
    <property type="entry name" value="Iso_dh"/>
    <property type="match status" value="1"/>
</dbReference>
<gene>
    <name evidence="4" type="ORF">P0O15_06440</name>
</gene>
<dbReference type="SUPFAM" id="SSF53659">
    <property type="entry name" value="Isocitrate/Isopropylmalate dehydrogenase-like"/>
    <property type="match status" value="1"/>
</dbReference>
<keyword evidence="2" id="KW-0560">Oxidoreductase</keyword>
<comment type="caution">
    <text evidence="4">The sequence shown here is derived from an EMBL/GenBank/DDBJ whole genome shotgun (WGS) entry which is preliminary data.</text>
</comment>
<dbReference type="Proteomes" id="UP001220010">
    <property type="component" value="Unassembled WGS sequence"/>
</dbReference>
<evidence type="ECO:0000256" key="2">
    <source>
        <dbReference type="ARBA" id="ARBA00023002"/>
    </source>
</evidence>
<dbReference type="PANTHER" id="PTHR11835">
    <property type="entry name" value="DECARBOXYLATING DEHYDROGENASES-ISOCITRATE, ISOPROPYLMALATE, TARTRATE"/>
    <property type="match status" value="1"/>
</dbReference>
<comment type="similarity">
    <text evidence="1">Belongs to the isocitrate and isopropylmalate dehydrogenases family.</text>
</comment>
<dbReference type="Pfam" id="PF00180">
    <property type="entry name" value="Iso_dh"/>
    <property type="match status" value="1"/>
</dbReference>
<feature type="domain" description="Isopropylmalate dehydrogenase-like" evidence="3">
    <location>
        <begin position="45"/>
        <end position="382"/>
    </location>
</feature>
<dbReference type="Gene3D" id="3.40.718.10">
    <property type="entry name" value="Isopropylmalate Dehydrogenase"/>
    <property type="match status" value="1"/>
</dbReference>
<dbReference type="RefSeq" id="WP_316966551.1">
    <property type="nucleotide sequence ID" value="NZ_JARFPK010000019.1"/>
</dbReference>
<dbReference type="PANTHER" id="PTHR11835:SF34">
    <property type="entry name" value="ISOCITRATE DEHYDROGENASE [NAD] SUBUNIT ALPHA, MITOCHONDRIAL"/>
    <property type="match status" value="1"/>
</dbReference>
<evidence type="ECO:0000259" key="3">
    <source>
        <dbReference type="SMART" id="SM01329"/>
    </source>
</evidence>
<organism evidence="4 5">
    <name type="scientific">Candidatus Methanocrinis natronophilus</name>
    <dbReference type="NCBI Taxonomy" id="3033396"/>
    <lineage>
        <taxon>Archaea</taxon>
        <taxon>Methanobacteriati</taxon>
        <taxon>Methanobacteriota</taxon>
        <taxon>Stenosarchaea group</taxon>
        <taxon>Methanomicrobia</taxon>
        <taxon>Methanotrichales</taxon>
        <taxon>Methanotrichaceae</taxon>
        <taxon>Methanocrinis</taxon>
    </lineage>
</organism>
<evidence type="ECO:0000313" key="5">
    <source>
        <dbReference type="Proteomes" id="UP001220010"/>
    </source>
</evidence>
<evidence type="ECO:0000256" key="1">
    <source>
        <dbReference type="ARBA" id="ARBA00007769"/>
    </source>
</evidence>
<name>A0ABT5X7Y6_9EURY</name>
<sequence>MTERREAIERAKAHFEKLLAEQMDRVEEMKAGGDWIDYSTIDKMVIGVVGGDGIGPFITAEAKRVLEYVLRDEIDSGKVEIRDVAGLSIEERAKAMKALPDGVIDELKGCHAILKGPLTTPKKGDPWPNLESANVAMRRELDLFANVRPVKVPKEGIDWVFFRENTEGAYILGSKGFNLTEDIAFDFTVTTTQGAERIVRLAFDHAKKNGIDRVTAVTKANVIKTSDGKFLEVAREVAKGYPEIEFDEWFIDIMAAKLVDPKRRTQFRVVVLPNLYGDIITDEAAEFQGGVGTAGSANIGKRHAMFEAIHGSAPRMVDEGRAQYADPSSMMRASVLLLGHIGFAEEARRLEMALDICSQHEKKVVLTGRADGATGGEFADYVMDTLTDPDLEARWKGYQ</sequence>
<reference evidence="4 5" key="1">
    <citation type="submission" date="2023-03" db="EMBL/GenBank/DDBJ databases">
        <title>WGS of Methanotrichaceae archaeon Mx.</title>
        <authorList>
            <person name="Sorokin D.Y."/>
            <person name="Merkel A.Y."/>
        </authorList>
    </citation>
    <scope>NUCLEOTIDE SEQUENCE [LARGE SCALE GENOMIC DNA]</scope>
    <source>
        <strain evidence="4 5">Mx</strain>
    </source>
</reference>
<dbReference type="EMBL" id="JARFPK010000019">
    <property type="protein sequence ID" value="MDF0590808.1"/>
    <property type="molecule type" value="Genomic_DNA"/>
</dbReference>